<dbReference type="Pfam" id="PF08676">
    <property type="entry name" value="MutL_C"/>
    <property type="match status" value="1"/>
</dbReference>
<feature type="compositionally biased region" description="Polar residues" evidence="1">
    <location>
        <begin position="133"/>
        <end position="153"/>
    </location>
</feature>
<dbReference type="InterPro" id="IPR038973">
    <property type="entry name" value="MutL/Mlh/Pms-like"/>
</dbReference>
<dbReference type="AlphaFoldDB" id="A0A812JD70"/>
<comment type="caution">
    <text evidence="3">The sequence shown here is derived from an EMBL/GenBank/DDBJ whole genome shotgun (WGS) entry which is preliminary data.</text>
</comment>
<feature type="region of interest" description="Disordered" evidence="1">
    <location>
        <begin position="234"/>
        <end position="277"/>
    </location>
</feature>
<dbReference type="GO" id="GO:0016887">
    <property type="term" value="F:ATP hydrolysis activity"/>
    <property type="evidence" value="ECO:0007669"/>
    <property type="project" value="InterPro"/>
</dbReference>
<keyword evidence="4" id="KW-1185">Reference proteome</keyword>
<dbReference type="EMBL" id="CAJNDS010000412">
    <property type="protein sequence ID" value="CAE7203578.1"/>
    <property type="molecule type" value="Genomic_DNA"/>
</dbReference>
<sequence>MLSAGSTGCVGSRCEKAEGQADAGAMLNSFTRFYQQELAKEDSEPLDVRTAGKLTCAVLQHDLLAAGWAVNLDCGKVLPQRLQTPAKRKKTAQSDQRWPEEATNDDGTRSSPETLADFFSCRKAVSPRRRSPVTPTKTAASQLPSQESPSTPTRGLGHVHGFRAPLHGIRLRALCLQSTPEDRAKDRKRKRKSKHGKALAQQKARQPEAPEKPSGKLRRSCATAPGMAPMVREAPAKTQPAENKEDAQQPPPTGECAPTAQPGRSRSRSKTRDERMHPKLCSVMFHAAACARRAPVPIDSSNSLPIKGEDAEPSFESFGTQKACNLRPRVKLRTPAEAPRVKRHAESVELRVLDLQRLRPIAQVEAKFIVAYREPDLDQGESSARLLIIDQHAAAERVDLERLQRQTLAEDSQDTINVVQVHGSGTWLTLAKEEARWLQRYKAHAERWGFRWRAQGGLNDGTLPDEVVVTHVPNILGTMLAPRDLKAVLASADATSVDGKPALPPVVLHILAFKACRGAIKFGDSLSQVQIQALLRDLSSCKFPFQCAHGRPTVYPLHMGSANHRWSRPTGPAPLQGALCQQTRGCSPSEKH</sequence>
<dbReference type="OrthoDB" id="442233at2759"/>
<dbReference type="GO" id="GO:0140664">
    <property type="term" value="F:ATP-dependent DNA damage sensor activity"/>
    <property type="evidence" value="ECO:0007669"/>
    <property type="project" value="InterPro"/>
</dbReference>
<dbReference type="GO" id="GO:0005524">
    <property type="term" value="F:ATP binding"/>
    <property type="evidence" value="ECO:0007669"/>
    <property type="project" value="InterPro"/>
</dbReference>
<evidence type="ECO:0000313" key="4">
    <source>
        <dbReference type="Proteomes" id="UP000604046"/>
    </source>
</evidence>
<accession>A0A812JD70</accession>
<dbReference type="InterPro" id="IPR037198">
    <property type="entry name" value="MutL_C_sf"/>
</dbReference>
<dbReference type="InterPro" id="IPR014790">
    <property type="entry name" value="MutL_C"/>
</dbReference>
<dbReference type="InterPro" id="IPR042121">
    <property type="entry name" value="MutL_C_regsub"/>
</dbReference>
<feature type="compositionally biased region" description="Basic and acidic residues" evidence="1">
    <location>
        <begin position="205"/>
        <end position="214"/>
    </location>
</feature>
<dbReference type="PANTHER" id="PTHR10073:SF47">
    <property type="entry name" value="DNA MISMATCH REPAIR PROTEIN MLH3"/>
    <property type="match status" value="1"/>
</dbReference>
<dbReference type="GO" id="GO:0032300">
    <property type="term" value="C:mismatch repair complex"/>
    <property type="evidence" value="ECO:0007669"/>
    <property type="project" value="InterPro"/>
</dbReference>
<dbReference type="SUPFAM" id="SSF118116">
    <property type="entry name" value="DNA mismatch repair protein MutL"/>
    <property type="match status" value="1"/>
</dbReference>
<name>A0A812JD70_9DINO</name>
<feature type="region of interest" description="Disordered" evidence="1">
    <location>
        <begin position="83"/>
        <end position="160"/>
    </location>
</feature>
<dbReference type="SMART" id="SM00853">
    <property type="entry name" value="MutL_C"/>
    <property type="match status" value="1"/>
</dbReference>
<dbReference type="Proteomes" id="UP000604046">
    <property type="component" value="Unassembled WGS sequence"/>
</dbReference>
<feature type="domain" description="MutL C-terminal dimerisation" evidence="2">
    <location>
        <begin position="360"/>
        <end position="526"/>
    </location>
</feature>
<feature type="compositionally biased region" description="Basic residues" evidence="1">
    <location>
        <begin position="186"/>
        <end position="197"/>
    </location>
</feature>
<feature type="region of interest" description="Disordered" evidence="1">
    <location>
        <begin position="572"/>
        <end position="592"/>
    </location>
</feature>
<evidence type="ECO:0000259" key="2">
    <source>
        <dbReference type="SMART" id="SM00853"/>
    </source>
</evidence>
<proteinExistence type="predicted"/>
<dbReference type="Gene3D" id="3.30.1540.20">
    <property type="entry name" value="MutL, C-terminal domain, dimerisation subdomain"/>
    <property type="match status" value="1"/>
</dbReference>
<reference evidence="3" key="1">
    <citation type="submission" date="2021-02" db="EMBL/GenBank/DDBJ databases">
        <authorList>
            <person name="Dougan E. K."/>
            <person name="Rhodes N."/>
            <person name="Thang M."/>
            <person name="Chan C."/>
        </authorList>
    </citation>
    <scope>NUCLEOTIDE SEQUENCE</scope>
</reference>
<dbReference type="Gene3D" id="3.30.1370.100">
    <property type="entry name" value="MutL, C-terminal domain, regulatory subdomain"/>
    <property type="match status" value="1"/>
</dbReference>
<dbReference type="InterPro" id="IPR042120">
    <property type="entry name" value="MutL_C_dimsub"/>
</dbReference>
<organism evidence="3 4">
    <name type="scientific">Symbiodinium natans</name>
    <dbReference type="NCBI Taxonomy" id="878477"/>
    <lineage>
        <taxon>Eukaryota</taxon>
        <taxon>Sar</taxon>
        <taxon>Alveolata</taxon>
        <taxon>Dinophyceae</taxon>
        <taxon>Suessiales</taxon>
        <taxon>Symbiodiniaceae</taxon>
        <taxon>Symbiodinium</taxon>
    </lineage>
</organism>
<dbReference type="PANTHER" id="PTHR10073">
    <property type="entry name" value="DNA MISMATCH REPAIR PROTEIN MLH, PMS, MUTL"/>
    <property type="match status" value="1"/>
</dbReference>
<protein>
    <submittedName>
        <fullName evidence="3">MLH3 protein</fullName>
    </submittedName>
</protein>
<evidence type="ECO:0000313" key="3">
    <source>
        <dbReference type="EMBL" id="CAE7203578.1"/>
    </source>
</evidence>
<gene>
    <name evidence="3" type="primary">MLH3</name>
    <name evidence="3" type="ORF">SNAT2548_LOCUS6249</name>
</gene>
<evidence type="ECO:0000256" key="1">
    <source>
        <dbReference type="SAM" id="MobiDB-lite"/>
    </source>
</evidence>
<dbReference type="GO" id="GO:0006298">
    <property type="term" value="P:mismatch repair"/>
    <property type="evidence" value="ECO:0007669"/>
    <property type="project" value="InterPro"/>
</dbReference>
<feature type="region of interest" description="Disordered" evidence="1">
    <location>
        <begin position="177"/>
        <end position="221"/>
    </location>
</feature>